<dbReference type="KEGG" id="tng:GSTEN00004668G001"/>
<feature type="non-terminal residue" evidence="2">
    <location>
        <position position="1"/>
    </location>
</feature>
<dbReference type="OrthoDB" id="420519at2759"/>
<protein>
    <submittedName>
        <fullName evidence="2">(spotted green pufferfish) hypothetical protein</fullName>
    </submittedName>
</protein>
<gene>
    <name evidence="2" type="ORF">GSTENG00004668001</name>
</gene>
<dbReference type="EMBL" id="CAAE01007533">
    <property type="protein sequence ID" value="CAF90402.1"/>
    <property type="molecule type" value="Genomic_DNA"/>
</dbReference>
<name>Q4T9N0_TETNG</name>
<dbReference type="AlphaFoldDB" id="Q4T9N0"/>
<organism evidence="2">
    <name type="scientific">Tetraodon nigroviridis</name>
    <name type="common">Spotted green pufferfish</name>
    <name type="synonym">Chelonodon nigroviridis</name>
    <dbReference type="NCBI Taxonomy" id="99883"/>
    <lineage>
        <taxon>Eukaryota</taxon>
        <taxon>Metazoa</taxon>
        <taxon>Chordata</taxon>
        <taxon>Craniata</taxon>
        <taxon>Vertebrata</taxon>
        <taxon>Euteleostomi</taxon>
        <taxon>Actinopterygii</taxon>
        <taxon>Neopterygii</taxon>
        <taxon>Teleostei</taxon>
        <taxon>Neoteleostei</taxon>
        <taxon>Acanthomorphata</taxon>
        <taxon>Eupercaria</taxon>
        <taxon>Tetraodontiformes</taxon>
        <taxon>Tetradontoidea</taxon>
        <taxon>Tetraodontidae</taxon>
        <taxon>Tetraodon</taxon>
    </lineage>
</organism>
<feature type="compositionally biased region" description="Basic and acidic residues" evidence="1">
    <location>
        <begin position="1"/>
        <end position="13"/>
    </location>
</feature>
<comment type="caution">
    <text evidence="2">The sequence shown here is derived from an EMBL/GenBank/DDBJ whole genome shotgun (WGS) entry which is preliminary data.</text>
</comment>
<feature type="region of interest" description="Disordered" evidence="1">
    <location>
        <begin position="1"/>
        <end position="35"/>
    </location>
</feature>
<reference evidence="2" key="2">
    <citation type="submission" date="2004-02" db="EMBL/GenBank/DDBJ databases">
        <authorList>
            <consortium name="Genoscope"/>
            <consortium name="Whitehead Institute Centre for Genome Research"/>
        </authorList>
    </citation>
    <scope>NUCLEOTIDE SEQUENCE</scope>
</reference>
<feature type="non-terminal residue" evidence="2">
    <location>
        <position position="35"/>
    </location>
</feature>
<evidence type="ECO:0000256" key="1">
    <source>
        <dbReference type="SAM" id="MobiDB-lite"/>
    </source>
</evidence>
<dbReference type="HOGENOM" id="CLU_1885148_0_0_1"/>
<proteinExistence type="predicted"/>
<reference evidence="2" key="1">
    <citation type="journal article" date="2004" name="Nature">
        <title>Genome duplication in the teleost fish Tetraodon nigroviridis reveals the early vertebrate proto-karyotype.</title>
        <authorList>
            <person name="Jaillon O."/>
            <person name="Aury J.-M."/>
            <person name="Brunet F."/>
            <person name="Petit J.-L."/>
            <person name="Stange-Thomann N."/>
            <person name="Mauceli E."/>
            <person name="Bouneau L."/>
            <person name="Fischer C."/>
            <person name="Ozouf-Costaz C."/>
            <person name="Bernot A."/>
            <person name="Nicaud S."/>
            <person name="Jaffe D."/>
            <person name="Fisher S."/>
            <person name="Lutfalla G."/>
            <person name="Dossat C."/>
            <person name="Segurens B."/>
            <person name="Dasilva C."/>
            <person name="Salanoubat M."/>
            <person name="Levy M."/>
            <person name="Boudet N."/>
            <person name="Castellano S."/>
            <person name="Anthouard V."/>
            <person name="Jubin C."/>
            <person name="Castelli V."/>
            <person name="Katinka M."/>
            <person name="Vacherie B."/>
            <person name="Biemont C."/>
            <person name="Skalli Z."/>
            <person name="Cattolico L."/>
            <person name="Poulain J."/>
            <person name="De Berardinis V."/>
            <person name="Cruaud C."/>
            <person name="Duprat S."/>
            <person name="Brottier P."/>
            <person name="Coutanceau J.-P."/>
            <person name="Gouzy J."/>
            <person name="Parra G."/>
            <person name="Lardier G."/>
            <person name="Chapple C."/>
            <person name="McKernan K.J."/>
            <person name="McEwan P."/>
            <person name="Bosak S."/>
            <person name="Kellis M."/>
            <person name="Volff J.-N."/>
            <person name="Guigo R."/>
            <person name="Zody M.C."/>
            <person name="Mesirov J."/>
            <person name="Lindblad-Toh K."/>
            <person name="Birren B."/>
            <person name="Nusbaum C."/>
            <person name="Kahn D."/>
            <person name="Robinson-Rechavi M."/>
            <person name="Laudet V."/>
            <person name="Schachter V."/>
            <person name="Quetier F."/>
            <person name="Saurin W."/>
            <person name="Scarpelli C."/>
            <person name="Wincker P."/>
            <person name="Lander E.S."/>
            <person name="Weissenbach J."/>
            <person name="Roest Crollius H."/>
        </authorList>
    </citation>
    <scope>NUCLEOTIDE SEQUENCE [LARGE SCALE GENOMIC DNA]</scope>
</reference>
<evidence type="ECO:0000313" key="2">
    <source>
        <dbReference type="EMBL" id="CAF90402.1"/>
    </source>
</evidence>
<sequence>EFVESSRRLERAAGRGRSRVKEGASVGAEMKPMVS</sequence>
<accession>Q4T9N0</accession>